<feature type="transmembrane region" description="Helical" evidence="7">
    <location>
        <begin position="137"/>
        <end position="155"/>
    </location>
</feature>
<feature type="transmembrane region" description="Helical" evidence="7">
    <location>
        <begin position="282"/>
        <end position="299"/>
    </location>
</feature>
<keyword evidence="6 7" id="KW-0472">Membrane</keyword>
<comment type="subcellular location">
    <subcellularLocation>
        <location evidence="1">Cell membrane</location>
        <topology evidence="1">Multi-pass membrane protein</topology>
    </subcellularLocation>
</comment>
<feature type="transmembrane region" description="Helical" evidence="7">
    <location>
        <begin position="79"/>
        <end position="100"/>
    </location>
</feature>
<evidence type="ECO:0000256" key="4">
    <source>
        <dbReference type="ARBA" id="ARBA00022692"/>
    </source>
</evidence>
<evidence type="ECO:0000256" key="7">
    <source>
        <dbReference type="SAM" id="Phobius"/>
    </source>
</evidence>
<evidence type="ECO:0000313" key="10">
    <source>
        <dbReference type="Proteomes" id="UP001500782"/>
    </source>
</evidence>
<feature type="transmembrane region" description="Helical" evidence="7">
    <location>
        <begin position="222"/>
        <end position="244"/>
    </location>
</feature>
<dbReference type="PANTHER" id="PTHR32322">
    <property type="entry name" value="INNER MEMBRANE TRANSPORTER"/>
    <property type="match status" value="1"/>
</dbReference>
<keyword evidence="10" id="KW-1185">Reference proteome</keyword>
<proteinExistence type="inferred from homology"/>
<keyword evidence="3" id="KW-1003">Cell membrane</keyword>
<feature type="transmembrane region" description="Helical" evidence="7">
    <location>
        <begin position="193"/>
        <end position="216"/>
    </location>
</feature>
<dbReference type="Pfam" id="PF00892">
    <property type="entry name" value="EamA"/>
    <property type="match status" value="2"/>
</dbReference>
<comment type="similarity">
    <text evidence="2">Belongs to the EamA transporter family.</text>
</comment>
<feature type="transmembrane region" description="Helical" evidence="7">
    <location>
        <begin position="12"/>
        <end position="35"/>
    </location>
</feature>
<evidence type="ECO:0000256" key="6">
    <source>
        <dbReference type="ARBA" id="ARBA00023136"/>
    </source>
</evidence>
<gene>
    <name evidence="9" type="ORF">GCM10008967_20060</name>
</gene>
<feature type="transmembrane region" description="Helical" evidence="7">
    <location>
        <begin position="47"/>
        <end position="67"/>
    </location>
</feature>
<evidence type="ECO:0000313" key="9">
    <source>
        <dbReference type="EMBL" id="GAA0329556.1"/>
    </source>
</evidence>
<organism evidence="9 10">
    <name type="scientific">Bacillus carboniphilus</name>
    <dbReference type="NCBI Taxonomy" id="86663"/>
    <lineage>
        <taxon>Bacteria</taxon>
        <taxon>Bacillati</taxon>
        <taxon>Bacillota</taxon>
        <taxon>Bacilli</taxon>
        <taxon>Bacillales</taxon>
        <taxon>Bacillaceae</taxon>
        <taxon>Bacillus</taxon>
    </lineage>
</organism>
<dbReference type="SUPFAM" id="SSF103481">
    <property type="entry name" value="Multidrug resistance efflux transporter EmrE"/>
    <property type="match status" value="2"/>
</dbReference>
<dbReference type="InterPro" id="IPR000620">
    <property type="entry name" value="EamA_dom"/>
</dbReference>
<name>A0ABN0W960_9BACI</name>
<evidence type="ECO:0000256" key="3">
    <source>
        <dbReference type="ARBA" id="ARBA00022475"/>
    </source>
</evidence>
<feature type="transmembrane region" description="Helical" evidence="7">
    <location>
        <begin position="161"/>
        <end position="181"/>
    </location>
</feature>
<feature type="transmembrane region" description="Helical" evidence="7">
    <location>
        <begin position="106"/>
        <end position="125"/>
    </location>
</feature>
<feature type="domain" description="EamA" evidence="8">
    <location>
        <begin position="165"/>
        <end position="297"/>
    </location>
</feature>
<dbReference type="Proteomes" id="UP001500782">
    <property type="component" value="Unassembled WGS sequence"/>
</dbReference>
<evidence type="ECO:0000259" key="8">
    <source>
        <dbReference type="Pfam" id="PF00892"/>
    </source>
</evidence>
<keyword evidence="4 7" id="KW-0812">Transmembrane</keyword>
<feature type="transmembrane region" description="Helical" evidence="7">
    <location>
        <begin position="256"/>
        <end position="276"/>
    </location>
</feature>
<accession>A0ABN0W960</accession>
<evidence type="ECO:0000256" key="5">
    <source>
        <dbReference type="ARBA" id="ARBA00022989"/>
    </source>
</evidence>
<keyword evidence="5 7" id="KW-1133">Transmembrane helix</keyword>
<dbReference type="InterPro" id="IPR037185">
    <property type="entry name" value="EmrE-like"/>
</dbReference>
<dbReference type="PANTHER" id="PTHR32322:SF18">
    <property type="entry name" value="S-ADENOSYLMETHIONINE_S-ADENOSYLHOMOCYSTEINE TRANSPORTER"/>
    <property type="match status" value="1"/>
</dbReference>
<reference evidence="9 10" key="1">
    <citation type="journal article" date="2019" name="Int. J. Syst. Evol. Microbiol.">
        <title>The Global Catalogue of Microorganisms (GCM) 10K type strain sequencing project: providing services to taxonomists for standard genome sequencing and annotation.</title>
        <authorList>
            <consortium name="The Broad Institute Genomics Platform"/>
            <consortium name="The Broad Institute Genome Sequencing Center for Infectious Disease"/>
            <person name="Wu L."/>
            <person name="Ma J."/>
        </authorList>
    </citation>
    <scope>NUCLEOTIDE SEQUENCE [LARGE SCALE GENOMIC DNA]</scope>
    <source>
        <strain evidence="9 10">JCM 9731</strain>
    </source>
</reference>
<feature type="domain" description="EamA" evidence="8">
    <location>
        <begin position="12"/>
        <end position="151"/>
    </location>
</feature>
<protein>
    <submittedName>
        <fullName evidence="9">EamA family transporter</fullName>
    </submittedName>
</protein>
<sequence>MISMPLIHSRQKGFILVITGATLWGISGTVAQFLFHYHHFTPEWLVSIRLLISGFVLLVLANALAKNRVFSIWKNRRDILQILFFSILGMLAVQYTYFAAIKHSNAATATVLQYLAPVLIAFYLTFRYRRKPSNRELVSIILAIFGTFLLVTKGSVDRLTITGVALFWGLLSAFALAFYTLQPLKLLAKYGSMVVVGWGMLIGGVSFSFIHPPWIIQGQWSLHSILAVCFIVLFGTLIAFIFYLESLKYISASETSVLACVEPLSAAFLSVIWLQVRFGIEEWIGTLCIISTIMILSTVDKKNIIKLHQKLEPFHRNVLVFLILKE</sequence>
<evidence type="ECO:0000256" key="1">
    <source>
        <dbReference type="ARBA" id="ARBA00004651"/>
    </source>
</evidence>
<dbReference type="InterPro" id="IPR050638">
    <property type="entry name" value="AA-Vitamin_Transporters"/>
</dbReference>
<comment type="caution">
    <text evidence="9">The sequence shown here is derived from an EMBL/GenBank/DDBJ whole genome shotgun (WGS) entry which is preliminary data.</text>
</comment>
<dbReference type="EMBL" id="BAAADJ010000021">
    <property type="protein sequence ID" value="GAA0329556.1"/>
    <property type="molecule type" value="Genomic_DNA"/>
</dbReference>
<evidence type="ECO:0000256" key="2">
    <source>
        <dbReference type="ARBA" id="ARBA00007362"/>
    </source>
</evidence>